<feature type="domain" description="Peptidase M56" evidence="2">
    <location>
        <begin position="177"/>
        <end position="274"/>
    </location>
</feature>
<dbReference type="InterPro" id="IPR008756">
    <property type="entry name" value="Peptidase_M56"/>
</dbReference>
<dbReference type="RefSeq" id="WP_010852759.1">
    <property type="nucleotide sequence ID" value="NZ_AQHR01000022.1"/>
</dbReference>
<dbReference type="AlphaFoldDB" id="R7ZXK4"/>
<dbReference type="PANTHER" id="PTHR34978:SF3">
    <property type="entry name" value="SLR0241 PROTEIN"/>
    <property type="match status" value="1"/>
</dbReference>
<protein>
    <submittedName>
        <fullName evidence="3">Putativel transmembrane protein</fullName>
    </submittedName>
</protein>
<name>R7ZXK4_9BACT</name>
<dbReference type="InterPro" id="IPR052173">
    <property type="entry name" value="Beta-lactam_resp_regulator"/>
</dbReference>
<reference evidence="3 4" key="1">
    <citation type="submission" date="2013-02" db="EMBL/GenBank/DDBJ databases">
        <title>A novel strain isolated from Lonar lake, Maharashtra, India.</title>
        <authorList>
            <person name="Singh A."/>
        </authorList>
    </citation>
    <scope>NUCLEOTIDE SEQUENCE [LARGE SCALE GENOMIC DNA]</scope>
    <source>
        <strain evidence="3 4">AK24</strain>
    </source>
</reference>
<keyword evidence="4" id="KW-1185">Reference proteome</keyword>
<proteinExistence type="predicted"/>
<keyword evidence="1 3" id="KW-0812">Transmembrane</keyword>
<dbReference type="CDD" id="cd07341">
    <property type="entry name" value="M56_BlaR1_MecR1_like"/>
    <property type="match status" value="1"/>
</dbReference>
<dbReference type="PANTHER" id="PTHR34978">
    <property type="entry name" value="POSSIBLE SENSOR-TRANSDUCER PROTEIN BLAR"/>
    <property type="match status" value="1"/>
</dbReference>
<dbReference type="STRING" id="1232681.ADIS_0611"/>
<dbReference type="Pfam" id="PF05569">
    <property type="entry name" value="Peptidase_M56"/>
    <property type="match status" value="1"/>
</dbReference>
<accession>R7ZXK4</accession>
<comment type="caution">
    <text evidence="3">The sequence shown here is derived from an EMBL/GenBank/DDBJ whole genome shotgun (WGS) entry which is preliminary data.</text>
</comment>
<keyword evidence="1" id="KW-0472">Membrane</keyword>
<evidence type="ECO:0000313" key="3">
    <source>
        <dbReference type="EMBL" id="EON78714.1"/>
    </source>
</evidence>
<gene>
    <name evidence="3" type="ORF">ADIS_0611</name>
</gene>
<sequence>MIAYIVKASIALVIFYVFYRAFLAKESMFRFNRFYLLFALSFSLIVPFLELPFGVQITESLLFEPAAPFTSVEIEESPAEIQTQPYGLDQGGNEVNSQVPTVTTLNWNAIFLGMYLIGLIFFSIRFMLQLAQLIRLIRTNPTRKDTECTYVLLADKTIPYTFLNFLFVEKESFQRIEKEILCHELTHIRQKHSWDILLVECLKIVFWFNPLYLLYKQAIQLNHEFLADEAVNATFREKAAYQWLLLNKTSGKQGAMSMSSPFNFSATKSRIIMMGKISSPLKSSVLKSVSMLIAALLTVFLSSSRQFESPSFQSTPFQSTPSQYSNNFEQLLSEGFKDGDQYELDLNKLDLYALREAYFALDENEKFTGTEFPFFDELAFEKMVALQQAYPKVKTSILYERSPEKKEIKKEVFEEWKKTKNISLTIDHIEKEVSELTNYQPEDFAMFLVRETEKRGFLKKAAYNVSLMTHEYFHGKFFKAVKKITAVQAEYPSAHKVQVFFGRNNIIEKDGKITKIAPENFEAIIFEQLRIIDPAELISNMGHIIRENRQQSITIAILRNEGRGVTVMPLPIN</sequence>
<keyword evidence="1" id="KW-1133">Transmembrane helix</keyword>
<evidence type="ECO:0000256" key="1">
    <source>
        <dbReference type="SAM" id="Phobius"/>
    </source>
</evidence>
<dbReference type="OrthoDB" id="1522859at2"/>
<evidence type="ECO:0000313" key="4">
    <source>
        <dbReference type="Proteomes" id="UP000013909"/>
    </source>
</evidence>
<organism evidence="3 4">
    <name type="scientific">Lunatimonas lonarensis</name>
    <dbReference type="NCBI Taxonomy" id="1232681"/>
    <lineage>
        <taxon>Bacteria</taxon>
        <taxon>Pseudomonadati</taxon>
        <taxon>Bacteroidota</taxon>
        <taxon>Cytophagia</taxon>
        <taxon>Cytophagales</taxon>
        <taxon>Cyclobacteriaceae</taxon>
    </lineage>
</organism>
<evidence type="ECO:0000259" key="2">
    <source>
        <dbReference type="Pfam" id="PF05569"/>
    </source>
</evidence>
<feature type="transmembrane region" description="Helical" evidence="1">
    <location>
        <begin position="34"/>
        <end position="55"/>
    </location>
</feature>
<feature type="transmembrane region" description="Helical" evidence="1">
    <location>
        <begin position="6"/>
        <end position="22"/>
    </location>
</feature>
<dbReference type="Proteomes" id="UP000013909">
    <property type="component" value="Unassembled WGS sequence"/>
</dbReference>
<dbReference type="EMBL" id="AQHR01000022">
    <property type="protein sequence ID" value="EON78714.1"/>
    <property type="molecule type" value="Genomic_DNA"/>
</dbReference>
<feature type="transmembrane region" description="Helical" evidence="1">
    <location>
        <begin position="109"/>
        <end position="128"/>
    </location>
</feature>